<comment type="caution">
    <text evidence="1">The sequence shown here is derived from an EMBL/GenBank/DDBJ whole genome shotgun (WGS) entry which is preliminary data.</text>
</comment>
<evidence type="ECO:0000313" key="1">
    <source>
        <dbReference type="EMBL" id="PWF25337.1"/>
    </source>
</evidence>
<dbReference type="EMBL" id="QETA01000001">
    <property type="protein sequence ID" value="PWF25337.1"/>
    <property type="molecule type" value="Genomic_DNA"/>
</dbReference>
<name>A0A2V1K726_9BURK</name>
<protein>
    <submittedName>
        <fullName evidence="1">Uncharacterized protein</fullName>
    </submittedName>
</protein>
<organism evidence="1 2">
    <name type="scientific">Corticimicrobacter populi</name>
    <dbReference type="NCBI Taxonomy" id="2175229"/>
    <lineage>
        <taxon>Bacteria</taxon>
        <taxon>Pseudomonadati</taxon>
        <taxon>Pseudomonadota</taxon>
        <taxon>Betaproteobacteria</taxon>
        <taxon>Burkholderiales</taxon>
        <taxon>Alcaligenaceae</taxon>
        <taxon>Corticimicrobacter</taxon>
    </lineage>
</organism>
<dbReference type="AlphaFoldDB" id="A0A2V1K726"/>
<proteinExistence type="predicted"/>
<evidence type="ECO:0000313" key="2">
    <source>
        <dbReference type="Proteomes" id="UP000245212"/>
    </source>
</evidence>
<dbReference type="RefSeq" id="WP_109060739.1">
    <property type="nucleotide sequence ID" value="NZ_QETA01000001.1"/>
</dbReference>
<dbReference type="Proteomes" id="UP000245212">
    <property type="component" value="Unassembled WGS sequence"/>
</dbReference>
<gene>
    <name evidence="1" type="ORF">DD235_04115</name>
</gene>
<reference evidence="2" key="1">
    <citation type="submission" date="2018-05" db="EMBL/GenBank/DDBJ databases">
        <authorList>
            <person name="Li Y."/>
        </authorList>
    </citation>
    <scope>NUCLEOTIDE SEQUENCE [LARGE SCALE GENOMIC DNA]</scope>
    <source>
        <strain evidence="2">3d-2-2</strain>
    </source>
</reference>
<keyword evidence="2" id="KW-1185">Reference proteome</keyword>
<sequence length="79" mass="8841">MLDNTLSALKESIAGSARIKALILDNIQSQEKACIKLNLVYLTYLFAAKRVVLEYYAEDEEYPAVELNFEALVALVSTQ</sequence>
<accession>A0A2V1K726</accession>